<name>A0A9D4NEM0_DREPO</name>
<proteinExistence type="predicted"/>
<dbReference type="EMBL" id="JAIWYP010000001">
    <property type="protein sequence ID" value="KAH3893256.1"/>
    <property type="molecule type" value="Genomic_DNA"/>
</dbReference>
<organism evidence="1 2">
    <name type="scientific">Dreissena polymorpha</name>
    <name type="common">Zebra mussel</name>
    <name type="synonym">Mytilus polymorpha</name>
    <dbReference type="NCBI Taxonomy" id="45954"/>
    <lineage>
        <taxon>Eukaryota</taxon>
        <taxon>Metazoa</taxon>
        <taxon>Spiralia</taxon>
        <taxon>Lophotrochozoa</taxon>
        <taxon>Mollusca</taxon>
        <taxon>Bivalvia</taxon>
        <taxon>Autobranchia</taxon>
        <taxon>Heteroconchia</taxon>
        <taxon>Euheterodonta</taxon>
        <taxon>Imparidentia</taxon>
        <taxon>Neoheterodontei</taxon>
        <taxon>Myida</taxon>
        <taxon>Dreissenoidea</taxon>
        <taxon>Dreissenidae</taxon>
        <taxon>Dreissena</taxon>
    </lineage>
</organism>
<sequence>MTCFVSRGGSGGSGMRVVDELVVVAAVWRVVDELVEVAAVWRVVDELVEVGAVGAV</sequence>
<accession>A0A9D4NEM0</accession>
<gene>
    <name evidence="1" type="ORF">DPMN_017402</name>
</gene>
<evidence type="ECO:0000313" key="1">
    <source>
        <dbReference type="EMBL" id="KAH3893256.1"/>
    </source>
</evidence>
<reference evidence="1" key="2">
    <citation type="submission" date="2020-11" db="EMBL/GenBank/DDBJ databases">
        <authorList>
            <person name="McCartney M.A."/>
            <person name="Auch B."/>
            <person name="Kono T."/>
            <person name="Mallez S."/>
            <person name="Becker A."/>
            <person name="Gohl D.M."/>
            <person name="Silverstein K.A.T."/>
            <person name="Koren S."/>
            <person name="Bechman K.B."/>
            <person name="Herman A."/>
            <person name="Abrahante J.E."/>
            <person name="Garbe J."/>
        </authorList>
    </citation>
    <scope>NUCLEOTIDE SEQUENCE</scope>
    <source>
        <strain evidence="1">Duluth1</strain>
        <tissue evidence="1">Whole animal</tissue>
    </source>
</reference>
<dbReference type="AlphaFoldDB" id="A0A9D4NEM0"/>
<dbReference type="Proteomes" id="UP000828390">
    <property type="component" value="Unassembled WGS sequence"/>
</dbReference>
<comment type="caution">
    <text evidence="1">The sequence shown here is derived from an EMBL/GenBank/DDBJ whole genome shotgun (WGS) entry which is preliminary data.</text>
</comment>
<keyword evidence="2" id="KW-1185">Reference proteome</keyword>
<reference evidence="1" key="1">
    <citation type="journal article" date="2019" name="bioRxiv">
        <title>The Genome of the Zebra Mussel, Dreissena polymorpha: A Resource for Invasive Species Research.</title>
        <authorList>
            <person name="McCartney M.A."/>
            <person name="Auch B."/>
            <person name="Kono T."/>
            <person name="Mallez S."/>
            <person name="Zhang Y."/>
            <person name="Obille A."/>
            <person name="Becker A."/>
            <person name="Abrahante J.E."/>
            <person name="Garbe J."/>
            <person name="Badalamenti J.P."/>
            <person name="Herman A."/>
            <person name="Mangelson H."/>
            <person name="Liachko I."/>
            <person name="Sullivan S."/>
            <person name="Sone E.D."/>
            <person name="Koren S."/>
            <person name="Silverstein K.A.T."/>
            <person name="Beckman K.B."/>
            <person name="Gohl D.M."/>
        </authorList>
    </citation>
    <scope>NUCLEOTIDE SEQUENCE</scope>
    <source>
        <strain evidence="1">Duluth1</strain>
        <tissue evidence="1">Whole animal</tissue>
    </source>
</reference>
<evidence type="ECO:0000313" key="2">
    <source>
        <dbReference type="Proteomes" id="UP000828390"/>
    </source>
</evidence>
<protein>
    <submittedName>
        <fullName evidence="1">Uncharacterized protein</fullName>
    </submittedName>
</protein>